<evidence type="ECO:0000256" key="1">
    <source>
        <dbReference type="ARBA" id="ARBA00022737"/>
    </source>
</evidence>
<name>A0A254PV37_9BURK</name>
<dbReference type="EMBL" id="NGUP01000004">
    <property type="protein sequence ID" value="OWS69146.1"/>
    <property type="molecule type" value="Genomic_DNA"/>
</dbReference>
<dbReference type="InterPro" id="IPR019734">
    <property type="entry name" value="TPR_rpt"/>
</dbReference>
<dbReference type="PANTHER" id="PTHR44858:SF1">
    <property type="entry name" value="UDP-N-ACETYLGLUCOSAMINE--PEPTIDE N-ACETYLGLUCOSAMINYLTRANSFERASE SPINDLY-RELATED"/>
    <property type="match status" value="1"/>
</dbReference>
<dbReference type="Gene3D" id="3.40.50.2000">
    <property type="entry name" value="Glycogen Phosphorylase B"/>
    <property type="match status" value="1"/>
</dbReference>
<evidence type="ECO:0000256" key="3">
    <source>
        <dbReference type="PROSITE-ProRule" id="PRU00339"/>
    </source>
</evidence>
<proteinExistence type="predicted"/>
<gene>
    <name evidence="4" type="ORF">CBI31_08720</name>
</gene>
<keyword evidence="5" id="KW-1185">Reference proteome</keyword>
<dbReference type="SMART" id="SM00028">
    <property type="entry name" value="TPR"/>
    <property type="match status" value="6"/>
</dbReference>
<organism evidence="4 5">
    <name type="scientific">Polynucleobacter campilacus</name>
    <dbReference type="NCBI Taxonomy" id="1743163"/>
    <lineage>
        <taxon>Bacteria</taxon>
        <taxon>Pseudomonadati</taxon>
        <taxon>Pseudomonadota</taxon>
        <taxon>Betaproteobacteria</taxon>
        <taxon>Burkholderiales</taxon>
        <taxon>Burkholderiaceae</taxon>
        <taxon>Polynucleobacter</taxon>
    </lineage>
</organism>
<evidence type="ECO:0000313" key="5">
    <source>
        <dbReference type="Proteomes" id="UP000197528"/>
    </source>
</evidence>
<accession>A0A254PV37</accession>
<dbReference type="Pfam" id="PF13414">
    <property type="entry name" value="TPR_11"/>
    <property type="match status" value="1"/>
</dbReference>
<dbReference type="PROSITE" id="PS50005">
    <property type="entry name" value="TPR"/>
    <property type="match status" value="2"/>
</dbReference>
<reference evidence="4 5" key="1">
    <citation type="submission" date="2017-05" db="EMBL/GenBank/DDBJ databases">
        <title>Genome of Polynucleobacter sp. MWH-Feld-100.</title>
        <authorList>
            <person name="Hahn M.W."/>
        </authorList>
    </citation>
    <scope>NUCLEOTIDE SEQUENCE [LARGE SCALE GENOMIC DNA]</scope>
    <source>
        <strain evidence="4 5">MWH-Feld-100</strain>
    </source>
</reference>
<comment type="caution">
    <text evidence="4">The sequence shown here is derived from an EMBL/GenBank/DDBJ whole genome shotgun (WGS) entry which is preliminary data.</text>
</comment>
<dbReference type="OrthoDB" id="9814129at2"/>
<evidence type="ECO:0000313" key="4">
    <source>
        <dbReference type="EMBL" id="OWS69146.1"/>
    </source>
</evidence>
<dbReference type="InterPro" id="IPR011990">
    <property type="entry name" value="TPR-like_helical_dom_sf"/>
</dbReference>
<feature type="repeat" description="TPR" evidence="3">
    <location>
        <begin position="136"/>
        <end position="169"/>
    </location>
</feature>
<dbReference type="Gene3D" id="1.25.40.10">
    <property type="entry name" value="Tetratricopeptide repeat domain"/>
    <property type="match status" value="3"/>
</dbReference>
<dbReference type="Proteomes" id="UP000197528">
    <property type="component" value="Unassembled WGS sequence"/>
</dbReference>
<dbReference type="PROSITE" id="PS50293">
    <property type="entry name" value="TPR_REGION"/>
    <property type="match status" value="1"/>
</dbReference>
<dbReference type="SUPFAM" id="SSF48452">
    <property type="entry name" value="TPR-like"/>
    <property type="match status" value="1"/>
</dbReference>
<dbReference type="RefSeq" id="WP_088526023.1">
    <property type="nucleotide sequence ID" value="NZ_NGUP01000004.1"/>
</dbReference>
<protein>
    <submittedName>
        <fullName evidence="4">Uncharacterized protein</fullName>
    </submittedName>
</protein>
<keyword evidence="1" id="KW-0677">Repeat</keyword>
<dbReference type="InterPro" id="IPR050498">
    <property type="entry name" value="Ycf3"/>
</dbReference>
<keyword evidence="2 3" id="KW-0802">TPR repeat</keyword>
<feature type="repeat" description="TPR" evidence="3">
    <location>
        <begin position="170"/>
        <end position="203"/>
    </location>
</feature>
<sequence length="531" mass="59759">MSTSFEKAFIFHQQGEIERAKLLYEDILQNDPHHFDALHMLGVAVTDEDPSRAVQLLSKALEINSTMPECFNNAAHALMKLGQHALALECCRHSIALEAGNWTTYANAAEALRNLQRQEDALVSINAAISIAPTMAKLYSNRGNLFKELGQHDQALLEYQTAIELDPEDATFYVNLGLAYQDLNLIYPAIESQEKAIALDPQLGAAHDNLAKLYLLNGNLQSGWGMYHWRWKGLGLTSQPLKTSKPKWQNGSAAKRLLVWAEQGASEHILFGSLLLEMQRLVPNLLVQIDPRLIPIFERSMPEITFYSAIEIVDESLYDAHIALGDLPGLFRNQIDDFLNVKLQYLKPKFEQRNLIKETLAKQDELLIGIAWKEEDHSANKSSNSNKTNNIELTQLVSSLNMPGIKFVNLQQGISNQELADLQSKLMIQVYGYEQLNSSLGFDDLAALVSACDIIISVDNEAAHLAGAMNIPCWVLLPKAPHWRWLSGVTLSPWYPSLRLYRQEQQGVWDAPLDKIRHDLVPLLKQSTQYN</sequence>
<dbReference type="Pfam" id="PF13181">
    <property type="entry name" value="TPR_8"/>
    <property type="match status" value="1"/>
</dbReference>
<dbReference type="AlphaFoldDB" id="A0A254PV37"/>
<dbReference type="PANTHER" id="PTHR44858">
    <property type="entry name" value="TETRATRICOPEPTIDE REPEAT PROTEIN 6"/>
    <property type="match status" value="1"/>
</dbReference>
<evidence type="ECO:0000256" key="2">
    <source>
        <dbReference type="ARBA" id="ARBA00022803"/>
    </source>
</evidence>
<dbReference type="SUPFAM" id="SSF53756">
    <property type="entry name" value="UDP-Glycosyltransferase/glycogen phosphorylase"/>
    <property type="match status" value="1"/>
</dbReference>